<dbReference type="SUPFAM" id="SSF51679">
    <property type="entry name" value="Bacterial luciferase-like"/>
    <property type="match status" value="1"/>
</dbReference>
<keyword evidence="1" id="KW-0560">Oxidoreductase</keyword>
<reference evidence="4 5" key="1">
    <citation type="submission" date="2019-09" db="EMBL/GenBank/DDBJ databases">
        <authorList>
            <person name="Chen X.-Y."/>
        </authorList>
    </citation>
    <scope>NUCLEOTIDE SEQUENCE [LARGE SCALE GENOMIC DNA]</scope>
    <source>
        <strain evidence="4 5">NY5</strain>
    </source>
</reference>
<evidence type="ECO:0000313" key="5">
    <source>
        <dbReference type="Proteomes" id="UP000323708"/>
    </source>
</evidence>
<sequence>MRYGISWALDSSQYSEPEEMYRAITEDINAADIGALHSVWVEESRETAIAVSSPSMFLTHMAPITDNVLLGVKNRQLIQSHPVRLAEEFAVLDVFSRGRALCAFEAASKQQLPAQRLHETIEFMRAAWSRDNMRFNGDYIKFPASIPEDADEGLSTQVLEDEFIPQWQRNNALEDFVAIRPKPYQIRPVIHVSIEDDATLEWSAAHGISPILYADMATEAVVQRVQQYSTALEKAGRSLCEVEIAIERDIHINGAASECALGGDIESLMTQIRQLGDRTQMSHLIWRRRTTGGSDLAEFVNGIMLGIQA</sequence>
<accession>A0A5B0X313</accession>
<dbReference type="PANTHER" id="PTHR30137">
    <property type="entry name" value="LUCIFERASE-LIKE MONOOXYGENASE"/>
    <property type="match status" value="1"/>
</dbReference>
<evidence type="ECO:0000259" key="3">
    <source>
        <dbReference type="Pfam" id="PF00296"/>
    </source>
</evidence>
<dbReference type="EMBL" id="VTUX01000003">
    <property type="protein sequence ID" value="KAA1192681.1"/>
    <property type="molecule type" value="Genomic_DNA"/>
</dbReference>
<keyword evidence="5" id="KW-1185">Reference proteome</keyword>
<gene>
    <name evidence="4" type="ORF">F0M18_08465</name>
</gene>
<evidence type="ECO:0000256" key="1">
    <source>
        <dbReference type="ARBA" id="ARBA00023002"/>
    </source>
</evidence>
<evidence type="ECO:0000256" key="2">
    <source>
        <dbReference type="ARBA" id="ARBA00023033"/>
    </source>
</evidence>
<dbReference type="PANTHER" id="PTHR30137:SF8">
    <property type="entry name" value="BLR5498 PROTEIN"/>
    <property type="match status" value="1"/>
</dbReference>
<keyword evidence="2" id="KW-0503">Monooxygenase</keyword>
<dbReference type="GO" id="GO:0005829">
    <property type="term" value="C:cytosol"/>
    <property type="evidence" value="ECO:0007669"/>
    <property type="project" value="TreeGrafter"/>
</dbReference>
<evidence type="ECO:0000313" key="4">
    <source>
        <dbReference type="EMBL" id="KAA1192681.1"/>
    </source>
</evidence>
<proteinExistence type="predicted"/>
<dbReference type="GO" id="GO:0004497">
    <property type="term" value="F:monooxygenase activity"/>
    <property type="evidence" value="ECO:0007669"/>
    <property type="project" value="UniProtKB-KW"/>
</dbReference>
<protein>
    <submittedName>
        <fullName evidence="4">LLM class flavin-dependent oxidoreductase</fullName>
    </submittedName>
</protein>
<name>A0A5B0X313_9GAMM</name>
<dbReference type="Pfam" id="PF00296">
    <property type="entry name" value="Bac_luciferase"/>
    <property type="match status" value="1"/>
</dbReference>
<dbReference type="RefSeq" id="WP_149610965.1">
    <property type="nucleotide sequence ID" value="NZ_VTUX01000003.1"/>
</dbReference>
<feature type="domain" description="Luciferase-like" evidence="3">
    <location>
        <begin position="1"/>
        <end position="253"/>
    </location>
</feature>
<dbReference type="Proteomes" id="UP000323708">
    <property type="component" value="Unassembled WGS sequence"/>
</dbReference>
<comment type="caution">
    <text evidence="4">The sequence shown here is derived from an EMBL/GenBank/DDBJ whole genome shotgun (WGS) entry which is preliminary data.</text>
</comment>
<dbReference type="InterPro" id="IPR050766">
    <property type="entry name" value="Bact_Lucif_Oxidored"/>
</dbReference>
<dbReference type="InterPro" id="IPR036661">
    <property type="entry name" value="Luciferase-like_sf"/>
</dbReference>
<organism evidence="4 5">
    <name type="scientific">Pseudohalioglobus sediminis</name>
    <dbReference type="NCBI Taxonomy" id="2606449"/>
    <lineage>
        <taxon>Bacteria</taxon>
        <taxon>Pseudomonadati</taxon>
        <taxon>Pseudomonadota</taxon>
        <taxon>Gammaproteobacteria</taxon>
        <taxon>Cellvibrionales</taxon>
        <taxon>Halieaceae</taxon>
        <taxon>Pseudohalioglobus</taxon>
    </lineage>
</organism>
<dbReference type="GO" id="GO:0016705">
    <property type="term" value="F:oxidoreductase activity, acting on paired donors, with incorporation or reduction of molecular oxygen"/>
    <property type="evidence" value="ECO:0007669"/>
    <property type="project" value="InterPro"/>
</dbReference>
<dbReference type="InterPro" id="IPR011251">
    <property type="entry name" value="Luciferase-like_dom"/>
</dbReference>
<dbReference type="Gene3D" id="3.20.20.30">
    <property type="entry name" value="Luciferase-like domain"/>
    <property type="match status" value="1"/>
</dbReference>
<dbReference type="AlphaFoldDB" id="A0A5B0X313"/>